<dbReference type="PANTHER" id="PTHR32552:SF83">
    <property type="entry name" value="BLR3904 PROTEIN"/>
    <property type="match status" value="1"/>
</dbReference>
<dbReference type="GO" id="GO:0038023">
    <property type="term" value="F:signaling receptor activity"/>
    <property type="evidence" value="ECO:0007669"/>
    <property type="project" value="InterPro"/>
</dbReference>
<dbReference type="GO" id="GO:0009279">
    <property type="term" value="C:cell outer membrane"/>
    <property type="evidence" value="ECO:0007669"/>
    <property type="project" value="UniProtKB-SubCell"/>
</dbReference>
<comment type="similarity">
    <text evidence="2 10 11">Belongs to the TonB-dependent receptor family.</text>
</comment>
<evidence type="ECO:0000256" key="3">
    <source>
        <dbReference type="ARBA" id="ARBA00022448"/>
    </source>
</evidence>
<evidence type="ECO:0000313" key="15">
    <source>
        <dbReference type="EMBL" id="MBL4929736.1"/>
    </source>
</evidence>
<keyword evidence="6 11" id="KW-0798">TonB box</keyword>
<evidence type="ECO:0000256" key="2">
    <source>
        <dbReference type="ARBA" id="ARBA00009810"/>
    </source>
</evidence>
<keyword evidence="9 10" id="KW-0998">Cell outer membrane</keyword>
<dbReference type="InterPro" id="IPR012910">
    <property type="entry name" value="Plug_dom"/>
</dbReference>
<dbReference type="InterPro" id="IPR000531">
    <property type="entry name" value="Beta-barrel_TonB"/>
</dbReference>
<dbReference type="Pfam" id="PF00593">
    <property type="entry name" value="TonB_dep_Rec_b-barrel"/>
    <property type="match status" value="1"/>
</dbReference>
<evidence type="ECO:0000256" key="5">
    <source>
        <dbReference type="ARBA" id="ARBA00022692"/>
    </source>
</evidence>
<keyword evidence="5 10" id="KW-0812">Transmembrane</keyword>
<feature type="domain" description="TonB-dependent receptor-like beta-barrel" evidence="13">
    <location>
        <begin position="338"/>
        <end position="766"/>
    </location>
</feature>
<sequence length="799" mass="84794">MTTISRPASLRQVNRAPNAPDSNRKAIALATAAMITTALPGMAQEAQDGVILLPTVNVETAAPAETVVRKKTAKKASAAPTATAEAAPAPVPAESTGATSNAPAAGQNGLSPFADAAAGYRAVSSGNSLLRQPLSETARTVNAVTAEVLADKNATSVRELARTTPGLTLGTGEGGNAFGDVLFIRGFKATNDVYIDGIRDAGANLRETFNTEQVEITKGPSGSIAGRGTTGGAVNVVTKKPQHEDFVKTETTLGAYGLARQTVDWNKVWDDRFRTRVTAMAQTAEVAGRDGITDDRLGLSFGAEYDVSDRLTLSLDAYHMEIKGMPDWGIPWINGGPATETIGLDRSTTYTVEGRDFQEGQQDIATFGLAYDIAPNLKLTNRTRLGRTGMAYVASVPSGASLIDGEWVLTNLSAKSTKQVNSTLSNTTELAYDFGTGAVEHNLVAGFGISREKVDQWSYTGAVSEDFGGVTGSACRNLVSVINPDTSVCWPAGSTLTLSDVPRVTEVNTTSLYLTDTMKLSDRLSFNLGLRLDDYDITRSGVTGTTPYAYSRDDTLFTWNAGATYKLNDRGMVYLAYATSANPMGQELDAGGGDYAGLDGPGQLLDPEKNRSIEIGTKWDMGHLSLSAAAFDTVKSGARETVSGVTTSTLKYRVRGVELGLAGKVTDRLSIYGGATVMGSEVLESGTAANIGKGIANFAEQQFNILAKYEVNDKWTVGGQATWRSPLALGTTAENGNKLPAYWRLDAMAEYDLGEDRVLSIRVDNLLDKTYYDSAYRSGQPFVYVAPGRTASISLSMKF</sequence>
<dbReference type="InterPro" id="IPR010105">
    <property type="entry name" value="TonB_sidphr_rcpt"/>
</dbReference>
<keyword evidence="8 15" id="KW-0675">Receptor</keyword>
<evidence type="ECO:0000256" key="11">
    <source>
        <dbReference type="RuleBase" id="RU003357"/>
    </source>
</evidence>
<dbReference type="GO" id="GO:0015891">
    <property type="term" value="P:siderophore transport"/>
    <property type="evidence" value="ECO:0007669"/>
    <property type="project" value="InterPro"/>
</dbReference>
<dbReference type="Gene3D" id="2.170.130.10">
    <property type="entry name" value="TonB-dependent receptor, plug domain"/>
    <property type="match status" value="1"/>
</dbReference>
<dbReference type="InterPro" id="IPR037066">
    <property type="entry name" value="Plug_dom_sf"/>
</dbReference>
<feature type="region of interest" description="Disordered" evidence="12">
    <location>
        <begin position="1"/>
        <end position="21"/>
    </location>
</feature>
<dbReference type="PROSITE" id="PS52016">
    <property type="entry name" value="TONB_DEPENDENT_REC_3"/>
    <property type="match status" value="1"/>
</dbReference>
<evidence type="ECO:0000259" key="14">
    <source>
        <dbReference type="Pfam" id="PF07715"/>
    </source>
</evidence>
<evidence type="ECO:0000313" key="16">
    <source>
        <dbReference type="Proteomes" id="UP000619033"/>
    </source>
</evidence>
<dbReference type="SUPFAM" id="SSF56935">
    <property type="entry name" value="Porins"/>
    <property type="match status" value="1"/>
</dbReference>
<dbReference type="CDD" id="cd01347">
    <property type="entry name" value="ligand_gated_channel"/>
    <property type="match status" value="1"/>
</dbReference>
<evidence type="ECO:0000256" key="6">
    <source>
        <dbReference type="ARBA" id="ARBA00023077"/>
    </source>
</evidence>
<dbReference type="GO" id="GO:0015344">
    <property type="term" value="F:siderophore uptake transmembrane transporter activity"/>
    <property type="evidence" value="ECO:0007669"/>
    <property type="project" value="TreeGrafter"/>
</dbReference>
<protein>
    <submittedName>
        <fullName evidence="15">TonB-dependent siderophore receptor</fullName>
    </submittedName>
</protein>
<evidence type="ECO:0000256" key="9">
    <source>
        <dbReference type="ARBA" id="ARBA00023237"/>
    </source>
</evidence>
<evidence type="ECO:0000256" key="8">
    <source>
        <dbReference type="ARBA" id="ARBA00023170"/>
    </source>
</evidence>
<evidence type="ECO:0000256" key="12">
    <source>
        <dbReference type="SAM" id="MobiDB-lite"/>
    </source>
</evidence>
<gene>
    <name evidence="15" type="ORF">JI744_16645</name>
</gene>
<evidence type="ECO:0000256" key="7">
    <source>
        <dbReference type="ARBA" id="ARBA00023136"/>
    </source>
</evidence>
<feature type="compositionally biased region" description="Low complexity" evidence="12">
    <location>
        <begin position="75"/>
        <end position="94"/>
    </location>
</feature>
<evidence type="ECO:0000256" key="1">
    <source>
        <dbReference type="ARBA" id="ARBA00004571"/>
    </source>
</evidence>
<evidence type="ECO:0000256" key="4">
    <source>
        <dbReference type="ARBA" id="ARBA00022452"/>
    </source>
</evidence>
<dbReference type="Pfam" id="PF07715">
    <property type="entry name" value="Plug"/>
    <property type="match status" value="1"/>
</dbReference>
<evidence type="ECO:0000256" key="10">
    <source>
        <dbReference type="PROSITE-ProRule" id="PRU01360"/>
    </source>
</evidence>
<dbReference type="InterPro" id="IPR036942">
    <property type="entry name" value="Beta-barrel_TonB_sf"/>
</dbReference>
<keyword evidence="3 10" id="KW-0813">Transport</keyword>
<comment type="subcellular location">
    <subcellularLocation>
        <location evidence="1 10">Cell outer membrane</location>
        <topology evidence="1 10">Multi-pass membrane protein</topology>
    </subcellularLocation>
</comment>
<name>A0A8J7STZ3_9RHOB</name>
<dbReference type="Proteomes" id="UP000619033">
    <property type="component" value="Unassembled WGS sequence"/>
</dbReference>
<keyword evidence="7 10" id="KW-0472">Membrane</keyword>
<proteinExistence type="inferred from homology"/>
<dbReference type="EMBL" id="JAESVP010000010">
    <property type="protein sequence ID" value="MBL4929736.1"/>
    <property type="molecule type" value="Genomic_DNA"/>
</dbReference>
<keyword evidence="4 10" id="KW-1134">Transmembrane beta strand</keyword>
<feature type="domain" description="TonB-dependent receptor plug" evidence="14">
    <location>
        <begin position="134"/>
        <end position="233"/>
    </location>
</feature>
<organism evidence="15 16">
    <name type="scientific">Fuscibacter oryzae</name>
    <dbReference type="NCBI Taxonomy" id="2803939"/>
    <lineage>
        <taxon>Bacteria</taxon>
        <taxon>Pseudomonadati</taxon>
        <taxon>Pseudomonadota</taxon>
        <taxon>Alphaproteobacteria</taxon>
        <taxon>Rhodobacterales</taxon>
        <taxon>Paracoccaceae</taxon>
        <taxon>Fuscibacter</taxon>
    </lineage>
</organism>
<evidence type="ECO:0000259" key="13">
    <source>
        <dbReference type="Pfam" id="PF00593"/>
    </source>
</evidence>
<comment type="caution">
    <text evidence="15">The sequence shown here is derived from an EMBL/GenBank/DDBJ whole genome shotgun (WGS) entry which is preliminary data.</text>
</comment>
<reference evidence="15" key="1">
    <citation type="submission" date="2021-01" db="EMBL/GenBank/DDBJ databases">
        <title>Genome seq and assembly of Tabrizicola sp. KVB23.</title>
        <authorList>
            <person name="Chhetri G."/>
        </authorList>
    </citation>
    <scope>NUCLEOTIDE SEQUENCE</scope>
    <source>
        <strain evidence="15">KVB23</strain>
    </source>
</reference>
<dbReference type="PANTHER" id="PTHR32552">
    <property type="entry name" value="FERRICHROME IRON RECEPTOR-RELATED"/>
    <property type="match status" value="1"/>
</dbReference>
<feature type="region of interest" description="Disordered" evidence="12">
    <location>
        <begin position="69"/>
        <end position="106"/>
    </location>
</feature>
<dbReference type="AlphaFoldDB" id="A0A8J7STZ3"/>
<dbReference type="RefSeq" id="WP_202662304.1">
    <property type="nucleotide sequence ID" value="NZ_JAESVP010000010.1"/>
</dbReference>
<dbReference type="Gene3D" id="2.40.170.20">
    <property type="entry name" value="TonB-dependent receptor, beta-barrel domain"/>
    <property type="match status" value="1"/>
</dbReference>
<dbReference type="NCBIfam" id="TIGR01783">
    <property type="entry name" value="TonB-siderophor"/>
    <property type="match status" value="1"/>
</dbReference>
<accession>A0A8J7STZ3</accession>
<keyword evidence="16" id="KW-1185">Reference proteome</keyword>
<dbReference type="InterPro" id="IPR039426">
    <property type="entry name" value="TonB-dep_rcpt-like"/>
</dbReference>